<feature type="domain" description="Gfo/Idh/MocA-like oxidoreductase N-terminal" evidence="2">
    <location>
        <begin position="51"/>
        <end position="147"/>
    </location>
</feature>
<dbReference type="SUPFAM" id="SSF51735">
    <property type="entry name" value="NAD(P)-binding Rossmann-fold domains"/>
    <property type="match status" value="1"/>
</dbReference>
<dbReference type="Pfam" id="PF22725">
    <property type="entry name" value="GFO_IDH_MocA_C3"/>
    <property type="match status" value="1"/>
</dbReference>
<dbReference type="GO" id="GO:0000166">
    <property type="term" value="F:nucleotide binding"/>
    <property type="evidence" value="ECO:0007669"/>
    <property type="project" value="InterPro"/>
</dbReference>
<organism evidence="4 5">
    <name type="scientific">Paenibacillus kyungheensis</name>
    <dbReference type="NCBI Taxonomy" id="1452732"/>
    <lineage>
        <taxon>Bacteria</taxon>
        <taxon>Bacillati</taxon>
        <taxon>Bacillota</taxon>
        <taxon>Bacilli</taxon>
        <taxon>Bacillales</taxon>
        <taxon>Paenibacillaceae</taxon>
        <taxon>Paenibacillus</taxon>
    </lineage>
</organism>
<evidence type="ECO:0000259" key="2">
    <source>
        <dbReference type="Pfam" id="PF01408"/>
    </source>
</evidence>
<feature type="domain" description="GFO/IDH/MocA-like oxidoreductase" evidence="3">
    <location>
        <begin position="159"/>
        <end position="285"/>
    </location>
</feature>
<dbReference type="InterPro" id="IPR050463">
    <property type="entry name" value="Gfo/Idh/MocA_oxidrdct_glycsds"/>
</dbReference>
<dbReference type="PANTHER" id="PTHR43818:SF11">
    <property type="entry name" value="BCDNA.GH03377"/>
    <property type="match status" value="1"/>
</dbReference>
<dbReference type="GO" id="GO:0016491">
    <property type="term" value="F:oxidoreductase activity"/>
    <property type="evidence" value="ECO:0007669"/>
    <property type="project" value="UniProtKB-KW"/>
</dbReference>
<gene>
    <name evidence="4" type="ORF">PQ456_21450</name>
</gene>
<name>A0AAX3M1K7_9BACL</name>
<dbReference type="Pfam" id="PF01408">
    <property type="entry name" value="GFO_IDH_MocA"/>
    <property type="match status" value="1"/>
</dbReference>
<dbReference type="EMBL" id="CP117416">
    <property type="protein sequence ID" value="WCT55681.1"/>
    <property type="molecule type" value="Genomic_DNA"/>
</dbReference>
<dbReference type="Proteomes" id="UP001220509">
    <property type="component" value="Chromosome"/>
</dbReference>
<evidence type="ECO:0000313" key="5">
    <source>
        <dbReference type="Proteomes" id="UP001220509"/>
    </source>
</evidence>
<dbReference type="AlphaFoldDB" id="A0AAX3M1K7"/>
<accession>A0AAX3M1K7</accession>
<dbReference type="InterPro" id="IPR000683">
    <property type="entry name" value="Gfo/Idh/MocA-like_OxRdtase_N"/>
</dbReference>
<evidence type="ECO:0000256" key="1">
    <source>
        <dbReference type="ARBA" id="ARBA00023002"/>
    </source>
</evidence>
<protein>
    <submittedName>
        <fullName evidence="4">Gfo/Idh/MocA family oxidoreductase</fullName>
    </submittedName>
</protein>
<evidence type="ECO:0000259" key="3">
    <source>
        <dbReference type="Pfam" id="PF22725"/>
    </source>
</evidence>
<reference evidence="4 5" key="1">
    <citation type="submission" date="2023-02" db="EMBL/GenBank/DDBJ databases">
        <title>Genome sequence of Paenibacillus kyungheensis KACC 18744.</title>
        <authorList>
            <person name="Kim S."/>
            <person name="Heo J."/>
            <person name="Kwon S.-W."/>
        </authorList>
    </citation>
    <scope>NUCLEOTIDE SEQUENCE [LARGE SCALE GENOMIC DNA]</scope>
    <source>
        <strain evidence="4 5">KACC 18744</strain>
    </source>
</reference>
<dbReference type="Gene3D" id="3.40.50.720">
    <property type="entry name" value="NAD(P)-binding Rossmann-like Domain"/>
    <property type="match status" value="1"/>
</dbReference>
<evidence type="ECO:0000313" key="4">
    <source>
        <dbReference type="EMBL" id="WCT55681.1"/>
    </source>
</evidence>
<dbReference type="RefSeq" id="WP_273614037.1">
    <property type="nucleotide sequence ID" value="NZ_CP117416.1"/>
</dbReference>
<dbReference type="SUPFAM" id="SSF55347">
    <property type="entry name" value="Glyceraldehyde-3-phosphate dehydrogenase-like, C-terminal domain"/>
    <property type="match status" value="1"/>
</dbReference>
<keyword evidence="5" id="KW-1185">Reference proteome</keyword>
<dbReference type="KEGG" id="pka:PQ456_21450"/>
<dbReference type="Gene3D" id="3.30.360.10">
    <property type="entry name" value="Dihydrodipicolinate Reductase, domain 2"/>
    <property type="match status" value="1"/>
</dbReference>
<keyword evidence="1" id="KW-0560">Oxidoreductase</keyword>
<dbReference type="InterPro" id="IPR055170">
    <property type="entry name" value="GFO_IDH_MocA-like_dom"/>
</dbReference>
<proteinExistence type="predicted"/>
<dbReference type="PANTHER" id="PTHR43818">
    <property type="entry name" value="BCDNA.GH03377"/>
    <property type="match status" value="1"/>
</dbReference>
<sequence length="377" mass="42249">MKHSQKDGMFYAPTSEYRSQPVCAPDQCQIAVAALDHGHIYGMCEGLIQAGATLKWVYDPDPLKVQQFCKQFPQVSVAPTLEHILQDEKILLVAAAAIPADRGPLGIKVMQAGKDYFTDKAPFTTLEQLTQAKVETVRSGRKYMVYYSERLHVESAVYAEQLIQQGAIGQIVQVMGTGPHRLQATKRPDWFFERERYGGILCDIGSHQIEQFLTFTGSTDATIQHSRVANFHHQQYPELEDFGEISLLGNSGASGYMRVDWFTPEGLSTWGDGRTTILGTDGYIELRKYVDIARDNAGDHVYLVNHEGEYHFEVKGKVGFPFFGQLIVDVLERTEHAMTQEHAFKAAELCLLAQQQAWKKTNALQGFNTAPLANRLS</sequence>
<dbReference type="InterPro" id="IPR036291">
    <property type="entry name" value="NAD(P)-bd_dom_sf"/>
</dbReference>